<reference evidence="3 4" key="1">
    <citation type="submission" date="2023-08" db="EMBL/GenBank/DDBJ databases">
        <title>Complete genome sequences of 12 bacterial strains from the honey bee gut, resolved with long-read nanopore sequencing.</title>
        <authorList>
            <person name="Kwong W.K."/>
            <person name="Acheampong S."/>
            <person name="Polat M.F."/>
        </authorList>
    </citation>
    <scope>NUCLEOTIDE SEQUENCE [LARGE SCALE GENOMIC DNA]</scope>
    <source>
        <strain evidence="4">wkB9</strain>
    </source>
</reference>
<feature type="domain" description="DUF4055" evidence="2">
    <location>
        <begin position="248"/>
        <end position="381"/>
    </location>
</feature>
<evidence type="ECO:0000256" key="1">
    <source>
        <dbReference type="SAM" id="MobiDB-lite"/>
    </source>
</evidence>
<organism evidence="3 4">
    <name type="scientific">Snodgrassella alvi</name>
    <dbReference type="NCBI Taxonomy" id="1196083"/>
    <lineage>
        <taxon>Bacteria</taxon>
        <taxon>Pseudomonadati</taxon>
        <taxon>Pseudomonadota</taxon>
        <taxon>Betaproteobacteria</taxon>
        <taxon>Neisseriales</taxon>
        <taxon>Neisseriaceae</taxon>
        <taxon>Snodgrassella</taxon>
    </lineage>
</organism>
<evidence type="ECO:0000313" key="4">
    <source>
        <dbReference type="Proteomes" id="UP001229773"/>
    </source>
</evidence>
<dbReference type="InterPro" id="IPR025129">
    <property type="entry name" value="DUF4055"/>
</dbReference>
<feature type="region of interest" description="Disordered" evidence="1">
    <location>
        <begin position="432"/>
        <end position="468"/>
    </location>
</feature>
<dbReference type="EMBL" id="CP132375">
    <property type="protein sequence ID" value="WLS98321.1"/>
    <property type="molecule type" value="Genomic_DNA"/>
</dbReference>
<gene>
    <name evidence="3" type="ORF">RAM05_10845</name>
</gene>
<dbReference type="GeneID" id="32536315"/>
<dbReference type="AlphaFoldDB" id="A0ABD7Z2Z2"/>
<dbReference type="RefSeq" id="WP_025331422.1">
    <property type="nucleotide sequence ID" value="NZ_CP132375.1"/>
</dbReference>
<name>A0ABD7Z2Z2_9NEIS</name>
<proteinExistence type="predicted"/>
<protein>
    <submittedName>
        <fullName evidence="3">DUF4055 domain-containing protein</fullName>
    </submittedName>
</protein>
<evidence type="ECO:0000259" key="2">
    <source>
        <dbReference type="Pfam" id="PF13264"/>
    </source>
</evidence>
<dbReference type="Pfam" id="PF13264">
    <property type="entry name" value="DUF4055"/>
    <property type="match status" value="1"/>
</dbReference>
<sequence>MSNNPDFKSEIVRHMHGINEKINALLGGTQAMRRAGPRFLPKEEAESDEKYNRRLKMSVLYPAYEQTVAQMVGRTFAKPLIIEKVADSLKEYLANFDLKNNNIDVFCSKWFYDAMAHGVSYVVVDYPPADDNYTVADVKRLGLRPYVTHVPFNSVLGWRSETIQNIEVCTQFRYRTAVLEPDGAFGERITEQITVMTPGKVTVYRNGENGWTLHSEKELRIGGKPLDYVPVVAFTPERIGFFAGKPVLENLAELNIRHWQARSDQDYLLHFISVPLMYYSGDREVSELTSGVGTMLQLGTDEQIGYIEHSGRAAEAGWTGLDRIESDMKVAGAKLLTRTKLAMTDSQAKEEQSKEISLLRHYANLFESAIDSALDMMSKWLSSNEQSHVEISGNLETDDTVEGMNVVITLNTNDIVSRQTVFEEAKRRGVISNQADWEEEKKRLEAEQDAVNAPQMDFSDDNQPADSK</sequence>
<dbReference type="Proteomes" id="UP001229773">
    <property type="component" value="Chromosome"/>
</dbReference>
<evidence type="ECO:0000313" key="3">
    <source>
        <dbReference type="EMBL" id="WLS98321.1"/>
    </source>
</evidence>
<accession>A0ABD7Z2Z2</accession>